<evidence type="ECO:0000313" key="6">
    <source>
        <dbReference type="Proteomes" id="UP001521116"/>
    </source>
</evidence>
<protein>
    <recommendedName>
        <fullName evidence="4">Helicase C-terminal domain-containing protein</fullName>
    </recommendedName>
</protein>
<proteinExistence type="predicted"/>
<reference evidence="5 6" key="1">
    <citation type="submission" date="2024-02" db="EMBL/GenBank/DDBJ databases">
        <title>De novo assembly and annotation of 12 fungi associated with fruit tree decline syndrome in Ontario, Canada.</title>
        <authorList>
            <person name="Sulman M."/>
            <person name="Ellouze W."/>
            <person name="Ilyukhin E."/>
        </authorList>
    </citation>
    <scope>NUCLEOTIDE SEQUENCE [LARGE SCALE GENOMIC DNA]</scope>
    <source>
        <strain evidence="5 6">M1-105</strain>
    </source>
</reference>
<evidence type="ECO:0000256" key="1">
    <source>
        <dbReference type="ARBA" id="ARBA00022741"/>
    </source>
</evidence>
<feature type="domain" description="Helicase C-terminal" evidence="4">
    <location>
        <begin position="1"/>
        <end position="137"/>
    </location>
</feature>
<evidence type="ECO:0000256" key="3">
    <source>
        <dbReference type="ARBA" id="ARBA00022840"/>
    </source>
</evidence>
<dbReference type="Pfam" id="PF00271">
    <property type="entry name" value="Helicase_C"/>
    <property type="match status" value="1"/>
</dbReference>
<keyword evidence="3" id="KW-0067">ATP-binding</keyword>
<dbReference type="PANTHER" id="PTHR45626">
    <property type="entry name" value="TRANSCRIPTION TERMINATION FACTOR 2-RELATED"/>
    <property type="match status" value="1"/>
</dbReference>
<comment type="caution">
    <text evidence="5">The sequence shown here is derived from an EMBL/GenBank/DDBJ whole genome shotgun (WGS) entry which is preliminary data.</text>
</comment>
<sequence>MLDQIGKALQTHHLHFERIDGSKSDSQRRSALERFRTQDDCCTLLASIGSAGVGIDLTVASRVHLMEPQWSPMAEEQALDRVHRMGQTREVVATRYVVKDSIEEYVISVQELKSRVIEQSFESGAATETLTARERLMKVRLIEYFSQPSMPYADLEVSIWSDHHCRVEDSTL</sequence>
<keyword evidence="2" id="KW-0378">Hydrolase</keyword>
<evidence type="ECO:0000313" key="5">
    <source>
        <dbReference type="EMBL" id="KAL1623894.1"/>
    </source>
</evidence>
<gene>
    <name evidence="5" type="ORF">SLS56_008089</name>
</gene>
<dbReference type="Proteomes" id="UP001521116">
    <property type="component" value="Unassembled WGS sequence"/>
</dbReference>
<dbReference type="InterPro" id="IPR049730">
    <property type="entry name" value="SNF2/RAD54-like_C"/>
</dbReference>
<evidence type="ECO:0000259" key="4">
    <source>
        <dbReference type="PROSITE" id="PS51194"/>
    </source>
</evidence>
<evidence type="ECO:0000256" key="2">
    <source>
        <dbReference type="ARBA" id="ARBA00022801"/>
    </source>
</evidence>
<dbReference type="EMBL" id="JAJVDC020000114">
    <property type="protein sequence ID" value="KAL1623894.1"/>
    <property type="molecule type" value="Genomic_DNA"/>
</dbReference>
<organism evidence="5 6">
    <name type="scientific">Neofusicoccum ribis</name>
    <dbReference type="NCBI Taxonomy" id="45134"/>
    <lineage>
        <taxon>Eukaryota</taxon>
        <taxon>Fungi</taxon>
        <taxon>Dikarya</taxon>
        <taxon>Ascomycota</taxon>
        <taxon>Pezizomycotina</taxon>
        <taxon>Dothideomycetes</taxon>
        <taxon>Dothideomycetes incertae sedis</taxon>
        <taxon>Botryosphaeriales</taxon>
        <taxon>Botryosphaeriaceae</taxon>
        <taxon>Neofusicoccum</taxon>
    </lineage>
</organism>
<name>A0ABR3SL08_9PEZI</name>
<dbReference type="InterPro" id="IPR001650">
    <property type="entry name" value="Helicase_C-like"/>
</dbReference>
<dbReference type="InterPro" id="IPR027417">
    <property type="entry name" value="P-loop_NTPase"/>
</dbReference>
<dbReference type="InterPro" id="IPR050628">
    <property type="entry name" value="SNF2_RAD54_helicase_TF"/>
</dbReference>
<dbReference type="SUPFAM" id="SSF52540">
    <property type="entry name" value="P-loop containing nucleoside triphosphate hydrolases"/>
    <property type="match status" value="1"/>
</dbReference>
<dbReference type="PANTHER" id="PTHR45626:SF52">
    <property type="entry name" value="SINGLE-STRANDED DNA-DEPENDENT ATPASE (EUROFUNG)"/>
    <property type="match status" value="1"/>
</dbReference>
<keyword evidence="6" id="KW-1185">Reference proteome</keyword>
<dbReference type="PROSITE" id="PS51194">
    <property type="entry name" value="HELICASE_CTER"/>
    <property type="match status" value="1"/>
</dbReference>
<dbReference type="Gene3D" id="3.40.50.300">
    <property type="entry name" value="P-loop containing nucleotide triphosphate hydrolases"/>
    <property type="match status" value="1"/>
</dbReference>
<dbReference type="CDD" id="cd18793">
    <property type="entry name" value="SF2_C_SNF"/>
    <property type="match status" value="1"/>
</dbReference>
<keyword evidence="1" id="KW-0547">Nucleotide-binding</keyword>
<accession>A0ABR3SL08</accession>
<dbReference type="SMART" id="SM00490">
    <property type="entry name" value="HELICc"/>
    <property type="match status" value="1"/>
</dbReference>